<dbReference type="Gene3D" id="3.30.1150.10">
    <property type="match status" value="1"/>
</dbReference>
<dbReference type="OrthoDB" id="1095452at2"/>
<reference evidence="2 3" key="1">
    <citation type="submission" date="2019-04" db="EMBL/GenBank/DDBJ databases">
        <title>Flavobacterium sp. GS03.</title>
        <authorList>
            <person name="Kim H."/>
        </authorList>
    </citation>
    <scope>NUCLEOTIDE SEQUENCE [LARGE SCALE GENOMIC DNA]</scope>
    <source>
        <strain evidence="2 3">GS03</strain>
    </source>
</reference>
<evidence type="ECO:0000313" key="3">
    <source>
        <dbReference type="Proteomes" id="UP000296862"/>
    </source>
</evidence>
<dbReference type="SUPFAM" id="SSF74653">
    <property type="entry name" value="TolA/TonB C-terminal domain"/>
    <property type="match status" value="1"/>
</dbReference>
<keyword evidence="1" id="KW-0732">Signal</keyword>
<keyword evidence="3" id="KW-1185">Reference proteome</keyword>
<feature type="signal peptide" evidence="1">
    <location>
        <begin position="1"/>
        <end position="20"/>
    </location>
</feature>
<organism evidence="2 3">
    <name type="scientific">Flavobacterium sangjuense</name>
    <dbReference type="NCBI Taxonomy" id="2518177"/>
    <lineage>
        <taxon>Bacteria</taxon>
        <taxon>Pseudomonadati</taxon>
        <taxon>Bacteroidota</taxon>
        <taxon>Flavobacteriia</taxon>
        <taxon>Flavobacteriales</taxon>
        <taxon>Flavobacteriaceae</taxon>
        <taxon>Flavobacterium</taxon>
    </lineage>
</organism>
<dbReference type="Proteomes" id="UP000296862">
    <property type="component" value="Chromosome"/>
</dbReference>
<sequence length="129" mass="14467">MKKIITLLLLFYSIANFSQTAEKVEDNNIYNVAGLNTKPEFPGGLDKLKSLVNESYLKTYPAEVKGKVYAIFVIEKDGSLSDVKILRGVDADKAKELIRILENLPKWNPGKVKDQIVRVLYTVPLVIGK</sequence>
<evidence type="ECO:0000256" key="1">
    <source>
        <dbReference type="SAM" id="SignalP"/>
    </source>
</evidence>
<dbReference type="RefSeq" id="WP_136151681.1">
    <property type="nucleotide sequence ID" value="NZ_CP038810.1"/>
</dbReference>
<protein>
    <recommendedName>
        <fullName evidence="4">TonB C-terminal domain-containing protein</fullName>
    </recommendedName>
</protein>
<accession>A0A4P7PS64</accession>
<feature type="chain" id="PRO_5020542923" description="TonB C-terminal domain-containing protein" evidence="1">
    <location>
        <begin position="21"/>
        <end position="129"/>
    </location>
</feature>
<dbReference type="EMBL" id="CP038810">
    <property type="protein sequence ID" value="QBZ97741.1"/>
    <property type="molecule type" value="Genomic_DNA"/>
</dbReference>
<gene>
    <name evidence="2" type="ORF">GS03_01239</name>
</gene>
<dbReference type="KEGG" id="fsn:GS03_01239"/>
<evidence type="ECO:0000313" key="2">
    <source>
        <dbReference type="EMBL" id="QBZ97741.1"/>
    </source>
</evidence>
<proteinExistence type="predicted"/>
<evidence type="ECO:0008006" key="4">
    <source>
        <dbReference type="Google" id="ProtNLM"/>
    </source>
</evidence>
<name>A0A4P7PS64_9FLAO</name>
<dbReference type="AlphaFoldDB" id="A0A4P7PS64"/>